<feature type="transmembrane region" description="Helical" evidence="9">
    <location>
        <begin position="7"/>
        <end position="29"/>
    </location>
</feature>
<dbReference type="InterPro" id="IPR003280">
    <property type="entry name" value="2pore_dom_K_chnl"/>
</dbReference>
<keyword evidence="6 9" id="KW-0472">Membrane</keyword>
<accession>A0A1R1YP97</accession>
<evidence type="ECO:0000313" key="12">
    <source>
        <dbReference type="Proteomes" id="UP000187429"/>
    </source>
</evidence>
<name>A0A1R1YP97_9FUNG</name>
<gene>
    <name evidence="11" type="ORF">AYI69_g1788</name>
</gene>
<dbReference type="AlphaFoldDB" id="A0A1R1YP97"/>
<evidence type="ECO:0000256" key="3">
    <source>
        <dbReference type="ARBA" id="ARBA00022692"/>
    </source>
</evidence>
<dbReference type="PRINTS" id="PR01333">
    <property type="entry name" value="2POREKCHANEL"/>
</dbReference>
<keyword evidence="5 8" id="KW-0406">Ion transport</keyword>
<dbReference type="InterPro" id="IPR013099">
    <property type="entry name" value="K_chnl_dom"/>
</dbReference>
<protein>
    <submittedName>
        <fullName evidence="11">Two-pore potassium channel 2</fullName>
    </submittedName>
</protein>
<feature type="transmembrane region" description="Helical" evidence="9">
    <location>
        <begin position="291"/>
        <end position="316"/>
    </location>
</feature>
<evidence type="ECO:0000256" key="2">
    <source>
        <dbReference type="ARBA" id="ARBA00022448"/>
    </source>
</evidence>
<dbReference type="Pfam" id="PF07885">
    <property type="entry name" value="Ion_trans_2"/>
    <property type="match status" value="2"/>
</dbReference>
<dbReference type="PANTHER" id="PTHR11003">
    <property type="entry name" value="POTASSIUM CHANNEL, SUBFAMILY K"/>
    <property type="match status" value="1"/>
</dbReference>
<keyword evidence="3 8" id="KW-0812">Transmembrane</keyword>
<dbReference type="Proteomes" id="UP000187429">
    <property type="component" value="Unassembled WGS sequence"/>
</dbReference>
<dbReference type="GO" id="GO:0022841">
    <property type="term" value="F:potassium ion leak channel activity"/>
    <property type="evidence" value="ECO:0007669"/>
    <property type="project" value="TreeGrafter"/>
</dbReference>
<evidence type="ECO:0000256" key="5">
    <source>
        <dbReference type="ARBA" id="ARBA00023065"/>
    </source>
</evidence>
<evidence type="ECO:0000256" key="9">
    <source>
        <dbReference type="SAM" id="Phobius"/>
    </source>
</evidence>
<dbReference type="EMBL" id="LSSM01000497">
    <property type="protein sequence ID" value="OMJ28728.1"/>
    <property type="molecule type" value="Genomic_DNA"/>
</dbReference>
<evidence type="ECO:0000256" key="7">
    <source>
        <dbReference type="ARBA" id="ARBA00023303"/>
    </source>
</evidence>
<dbReference type="GO" id="GO:0005886">
    <property type="term" value="C:plasma membrane"/>
    <property type="evidence" value="ECO:0007669"/>
    <property type="project" value="TreeGrafter"/>
</dbReference>
<evidence type="ECO:0000256" key="4">
    <source>
        <dbReference type="ARBA" id="ARBA00022989"/>
    </source>
</evidence>
<comment type="caution">
    <text evidence="11">The sequence shown here is derived from an EMBL/GenBank/DDBJ whole genome shotgun (WGS) entry which is preliminary data.</text>
</comment>
<evidence type="ECO:0000256" key="8">
    <source>
        <dbReference type="RuleBase" id="RU003857"/>
    </source>
</evidence>
<keyword evidence="12" id="KW-1185">Reference proteome</keyword>
<comment type="subcellular location">
    <subcellularLocation>
        <location evidence="1">Membrane</location>
        <topology evidence="1">Multi-pass membrane protein</topology>
    </subcellularLocation>
</comment>
<sequence>MSFRQKKLFFSGSAVYVWVALGAITISVMQNYPFYRSLYFCFVTIKTIGFGDYTPDSILTRSVVFVWFLVGAVILGSYLLDLSNFYSQMIFVLNDIRTCYAYDEEYHPDDINQHIDNLTRYIKENSYEYPFPKEKLNLQSPDINLLSSEAKDPNSEMAMPYTNTRLTKVLTRVNHYDTNAPSSSNGSGSNNDISDLASNITAQSCMPVSKAAKTKLFLSEINRFEKELIKIKLKSTYYLFFSHLLYFLFSSAITYFLENDHWTFMDASWFSFVSFSTLGYGDVVPKNKPTMAFFCLFVVYGISIFSSLIVLVADLINHFTKSKINRILTQPSTR</sequence>
<evidence type="ECO:0000256" key="6">
    <source>
        <dbReference type="ARBA" id="ARBA00023136"/>
    </source>
</evidence>
<dbReference type="GO" id="GO:0030322">
    <property type="term" value="P:stabilization of membrane potential"/>
    <property type="evidence" value="ECO:0007669"/>
    <property type="project" value="TreeGrafter"/>
</dbReference>
<keyword evidence="4 9" id="KW-1133">Transmembrane helix</keyword>
<feature type="transmembrane region" description="Helical" evidence="9">
    <location>
        <begin position="58"/>
        <end position="80"/>
    </location>
</feature>
<dbReference type="Gene3D" id="1.10.287.70">
    <property type="match status" value="2"/>
</dbReference>
<keyword evidence="7 8" id="KW-0407">Ion channel</keyword>
<reference evidence="12" key="1">
    <citation type="submission" date="2017-01" db="EMBL/GenBank/DDBJ databases">
        <authorList>
            <person name="Wang Y."/>
            <person name="White M."/>
            <person name="Kvist S."/>
            <person name="Moncalvo J.-M."/>
        </authorList>
    </citation>
    <scope>NUCLEOTIDE SEQUENCE [LARGE SCALE GENOMIC DNA]</scope>
    <source>
        <strain evidence="12">ID-206-W2</strain>
    </source>
</reference>
<dbReference type="GO" id="GO:0015271">
    <property type="term" value="F:outward rectifier potassium channel activity"/>
    <property type="evidence" value="ECO:0007669"/>
    <property type="project" value="TreeGrafter"/>
</dbReference>
<dbReference type="SUPFAM" id="SSF81324">
    <property type="entry name" value="Voltage-gated potassium channels"/>
    <property type="match status" value="2"/>
</dbReference>
<feature type="domain" description="Potassium channel" evidence="10">
    <location>
        <begin position="244"/>
        <end position="316"/>
    </location>
</feature>
<feature type="transmembrane region" description="Helical" evidence="9">
    <location>
        <begin position="236"/>
        <end position="257"/>
    </location>
</feature>
<evidence type="ECO:0000313" key="11">
    <source>
        <dbReference type="EMBL" id="OMJ28728.1"/>
    </source>
</evidence>
<evidence type="ECO:0000259" key="10">
    <source>
        <dbReference type="Pfam" id="PF07885"/>
    </source>
</evidence>
<evidence type="ECO:0000256" key="1">
    <source>
        <dbReference type="ARBA" id="ARBA00004141"/>
    </source>
</evidence>
<dbReference type="PANTHER" id="PTHR11003:SF345">
    <property type="entry name" value="TWIK FAMILY OF POTASSIUM CHANNELS PROTEIN 18"/>
    <property type="match status" value="1"/>
</dbReference>
<feature type="domain" description="Potassium channel" evidence="10">
    <location>
        <begin position="16"/>
        <end position="87"/>
    </location>
</feature>
<organism evidence="11 12">
    <name type="scientific">Smittium culicis</name>
    <dbReference type="NCBI Taxonomy" id="133412"/>
    <lineage>
        <taxon>Eukaryota</taxon>
        <taxon>Fungi</taxon>
        <taxon>Fungi incertae sedis</taxon>
        <taxon>Zoopagomycota</taxon>
        <taxon>Kickxellomycotina</taxon>
        <taxon>Harpellomycetes</taxon>
        <taxon>Harpellales</taxon>
        <taxon>Legeriomycetaceae</taxon>
        <taxon>Smittium</taxon>
    </lineage>
</organism>
<comment type="similarity">
    <text evidence="8">Belongs to the two pore domain potassium channel (TC 1.A.1.8) family.</text>
</comment>
<keyword evidence="2 8" id="KW-0813">Transport</keyword>
<proteinExistence type="inferred from homology"/>
<dbReference type="OrthoDB" id="297496at2759"/>